<comment type="caution">
    <text evidence="5">The sequence shown here is derived from an EMBL/GenBank/DDBJ whole genome shotgun (WGS) entry which is preliminary data.</text>
</comment>
<reference evidence="5 6" key="1">
    <citation type="submission" date="2019-07" db="EMBL/GenBank/DDBJ databases">
        <title>Genomic analysis of Lentibacillus sp. NKC851-2.</title>
        <authorList>
            <person name="Oh Y.J."/>
        </authorList>
    </citation>
    <scope>NUCLEOTIDE SEQUENCE [LARGE SCALE GENOMIC DNA]</scope>
    <source>
        <strain evidence="5 6">NKC851-2</strain>
    </source>
</reference>
<protein>
    <submittedName>
        <fullName evidence="5">ABC transporter ATP-binding protein</fullName>
    </submittedName>
</protein>
<dbReference type="InterPro" id="IPR003439">
    <property type="entry name" value="ABC_transporter-like_ATP-bd"/>
</dbReference>
<keyword evidence="3 5" id="KW-0067">ATP-binding</keyword>
<evidence type="ECO:0000313" key="6">
    <source>
        <dbReference type="Proteomes" id="UP000319280"/>
    </source>
</evidence>
<keyword evidence="2" id="KW-0547">Nucleotide-binding</keyword>
<dbReference type="Proteomes" id="UP000319280">
    <property type="component" value="Unassembled WGS sequence"/>
</dbReference>
<name>A0A549YM44_9BACI</name>
<evidence type="ECO:0000256" key="2">
    <source>
        <dbReference type="ARBA" id="ARBA00022741"/>
    </source>
</evidence>
<keyword evidence="6" id="KW-1185">Reference proteome</keyword>
<dbReference type="RefSeq" id="WP_142791856.1">
    <property type="nucleotide sequence ID" value="NZ_VJMZ01000001.1"/>
</dbReference>
<keyword evidence="1" id="KW-0813">Transport</keyword>
<dbReference type="GO" id="GO:0005524">
    <property type="term" value="F:ATP binding"/>
    <property type="evidence" value="ECO:0007669"/>
    <property type="project" value="UniProtKB-KW"/>
</dbReference>
<dbReference type="AlphaFoldDB" id="A0A549YM44"/>
<sequence length="295" mass="32970">MNVIETTGLTKTYKGMRAIDDLTMHIKSNTITGVIGRNGAGKTTLLKILAGYIKETTGRVNVFSEHPFNSLYVSANSIFIDDQMVFPDALTLGELLKEGERFYADWDMTFAKNLFDYFSFHPNQRHKQLSKGKKTTFNMIFGLATRCTLTIFDEPTTGMDAAVRKDFYRVLLKDYLAHPRTILISSHYLDEMDHLLEDVLLIDEGQQVLHMPMDDLKAYAVSLIGPAAVVGQWLHDKTVLAKKQPAPGMMQAVVKKDFPIEQAEKIGIKTVPVNAGDVCIHLTAKTKGGIDDVLQ</sequence>
<dbReference type="InterPro" id="IPR051782">
    <property type="entry name" value="ABC_Transporter_VariousFunc"/>
</dbReference>
<evidence type="ECO:0000259" key="4">
    <source>
        <dbReference type="PROSITE" id="PS50893"/>
    </source>
</evidence>
<proteinExistence type="predicted"/>
<dbReference type="SUPFAM" id="SSF52540">
    <property type="entry name" value="P-loop containing nucleoside triphosphate hydrolases"/>
    <property type="match status" value="1"/>
</dbReference>
<dbReference type="PROSITE" id="PS50893">
    <property type="entry name" value="ABC_TRANSPORTER_2"/>
    <property type="match status" value="1"/>
</dbReference>
<accession>A0A549YM44</accession>
<dbReference type="EMBL" id="VJMZ01000001">
    <property type="protein sequence ID" value="TRM12952.1"/>
    <property type="molecule type" value="Genomic_DNA"/>
</dbReference>
<dbReference type="Pfam" id="PF00005">
    <property type="entry name" value="ABC_tran"/>
    <property type="match status" value="1"/>
</dbReference>
<dbReference type="InterPro" id="IPR003593">
    <property type="entry name" value="AAA+_ATPase"/>
</dbReference>
<dbReference type="GO" id="GO:0016887">
    <property type="term" value="F:ATP hydrolysis activity"/>
    <property type="evidence" value="ECO:0007669"/>
    <property type="project" value="InterPro"/>
</dbReference>
<feature type="domain" description="ABC transporter" evidence="4">
    <location>
        <begin position="4"/>
        <end position="229"/>
    </location>
</feature>
<evidence type="ECO:0000256" key="1">
    <source>
        <dbReference type="ARBA" id="ARBA00022448"/>
    </source>
</evidence>
<dbReference type="Gene3D" id="3.40.50.300">
    <property type="entry name" value="P-loop containing nucleotide triphosphate hydrolases"/>
    <property type="match status" value="1"/>
</dbReference>
<evidence type="ECO:0000313" key="5">
    <source>
        <dbReference type="EMBL" id="TRM12952.1"/>
    </source>
</evidence>
<dbReference type="InterPro" id="IPR027417">
    <property type="entry name" value="P-loop_NTPase"/>
</dbReference>
<gene>
    <name evidence="5" type="ORF">FH966_15250</name>
</gene>
<evidence type="ECO:0000256" key="3">
    <source>
        <dbReference type="ARBA" id="ARBA00022840"/>
    </source>
</evidence>
<dbReference type="SMART" id="SM00382">
    <property type="entry name" value="AAA"/>
    <property type="match status" value="1"/>
</dbReference>
<organism evidence="5 6">
    <name type="scientific">Lentibacillus cibarius</name>
    <dbReference type="NCBI Taxonomy" id="2583219"/>
    <lineage>
        <taxon>Bacteria</taxon>
        <taxon>Bacillati</taxon>
        <taxon>Bacillota</taxon>
        <taxon>Bacilli</taxon>
        <taxon>Bacillales</taxon>
        <taxon>Bacillaceae</taxon>
        <taxon>Lentibacillus</taxon>
    </lineage>
</organism>
<dbReference type="PANTHER" id="PTHR42939">
    <property type="entry name" value="ABC TRANSPORTER ATP-BINDING PROTEIN ALBC-RELATED"/>
    <property type="match status" value="1"/>
</dbReference>
<dbReference type="PANTHER" id="PTHR42939:SF1">
    <property type="entry name" value="ABC TRANSPORTER ATP-BINDING PROTEIN ALBC-RELATED"/>
    <property type="match status" value="1"/>
</dbReference>